<accession>A0A521G099</accession>
<evidence type="ECO:0000259" key="1">
    <source>
        <dbReference type="Pfam" id="PF00534"/>
    </source>
</evidence>
<reference evidence="3" key="1">
    <citation type="submission" date="2017-07" db="EMBL/GenBank/DDBJ databases">
        <title>The cable genome - Insights into the physiology and evolution of filamentous bacteria capable of sulfide oxidation via long distance electron transfer.</title>
        <authorList>
            <person name="Thorup C."/>
            <person name="Bjerg J.T."/>
            <person name="Schreiber L."/>
            <person name="Nielsen L.P."/>
            <person name="Kjeldsen K.U."/>
            <person name="Boesen T."/>
            <person name="Boggild A."/>
            <person name="Meysman F."/>
            <person name="Geelhoed J."/>
            <person name="Schramm A."/>
        </authorList>
    </citation>
    <scope>NUCLEOTIDE SEQUENCE [LARGE SCALE GENOMIC DNA]</scope>
    <source>
        <strain evidence="3">GS</strain>
    </source>
</reference>
<dbReference type="Gene3D" id="3.40.50.2000">
    <property type="entry name" value="Glycogen Phosphorylase B"/>
    <property type="match status" value="2"/>
</dbReference>
<organism evidence="3 4">
    <name type="scientific">Candidatus Electronema aureum</name>
    <dbReference type="NCBI Taxonomy" id="2005002"/>
    <lineage>
        <taxon>Bacteria</taxon>
        <taxon>Pseudomonadati</taxon>
        <taxon>Thermodesulfobacteriota</taxon>
        <taxon>Desulfobulbia</taxon>
        <taxon>Desulfobulbales</taxon>
        <taxon>Desulfobulbaceae</taxon>
        <taxon>Candidatus Electronema</taxon>
    </lineage>
</organism>
<evidence type="ECO:0000313" key="4">
    <source>
        <dbReference type="Proteomes" id="UP000316238"/>
    </source>
</evidence>
<sequence>MNILVIANIAPFETGGAEVQVRRLAEAWLKQGQRVTIVGNRIPSCKITVNNSKHTFNCVHISTVLTNRFTRAVSYAVSLSWFVITHQKEFDIIYCRFLQEAALVIGLLKTLRIASLPFVACPACSGIKGDVAFIEKMPISNLLRCILNKTCNTVNSISPQIENELIKFGIYKIKITHIPNGISLPSKYAQKRISSGNKSCIFVGRLTEQKGLPYLMEAIHKLAQQNHYPDLTIIGEGPDRKKLEELICRLNIQRQVNFCGKIAHEEINDHLCNHDIFVLPSLYEGHPNALLEAMAIGLPSLVTKCGGSEYFVDNSVGRVAKAGDADSLAQALQELLELSDEELQAMGQAARERAKNNFDIDVIADKYIQLFKEHI</sequence>
<dbReference type="GO" id="GO:0016757">
    <property type="term" value="F:glycosyltransferase activity"/>
    <property type="evidence" value="ECO:0007669"/>
    <property type="project" value="InterPro"/>
</dbReference>
<dbReference type="EMBL" id="NQJD01000027">
    <property type="protein sequence ID" value="TAA74437.1"/>
    <property type="molecule type" value="Genomic_DNA"/>
</dbReference>
<feature type="domain" description="Glycosyltransferase subfamily 4-like N-terminal" evidence="2">
    <location>
        <begin position="15"/>
        <end position="183"/>
    </location>
</feature>
<gene>
    <name evidence="3" type="ORF">CDV28_12740</name>
</gene>
<keyword evidence="4" id="KW-1185">Reference proteome</keyword>
<dbReference type="Proteomes" id="UP000316238">
    <property type="component" value="Unassembled WGS sequence"/>
</dbReference>
<name>A0A521G099_9BACT</name>
<dbReference type="InterPro" id="IPR001296">
    <property type="entry name" value="Glyco_trans_1"/>
</dbReference>
<proteinExistence type="predicted"/>
<dbReference type="Pfam" id="PF00534">
    <property type="entry name" value="Glycos_transf_1"/>
    <property type="match status" value="1"/>
</dbReference>
<comment type="caution">
    <text evidence="3">The sequence shown here is derived from an EMBL/GenBank/DDBJ whole genome shotgun (WGS) entry which is preliminary data.</text>
</comment>
<feature type="domain" description="Glycosyl transferase family 1" evidence="1">
    <location>
        <begin position="190"/>
        <end position="353"/>
    </location>
</feature>
<evidence type="ECO:0000313" key="3">
    <source>
        <dbReference type="EMBL" id="TAA74437.1"/>
    </source>
</evidence>
<protein>
    <submittedName>
        <fullName evidence="3">Glycosyltransferase involved in cell wall bisynthesis</fullName>
    </submittedName>
</protein>
<evidence type="ECO:0000259" key="2">
    <source>
        <dbReference type="Pfam" id="PF13439"/>
    </source>
</evidence>
<dbReference type="PANTHER" id="PTHR12526">
    <property type="entry name" value="GLYCOSYLTRANSFERASE"/>
    <property type="match status" value="1"/>
</dbReference>
<dbReference type="SUPFAM" id="SSF53756">
    <property type="entry name" value="UDP-Glycosyltransferase/glycogen phosphorylase"/>
    <property type="match status" value="1"/>
</dbReference>
<dbReference type="AlphaFoldDB" id="A0A521G099"/>
<dbReference type="InterPro" id="IPR028098">
    <property type="entry name" value="Glyco_trans_4-like_N"/>
</dbReference>
<dbReference type="Pfam" id="PF13439">
    <property type="entry name" value="Glyco_transf_4"/>
    <property type="match status" value="1"/>
</dbReference>
<dbReference type="CDD" id="cd03801">
    <property type="entry name" value="GT4_PimA-like"/>
    <property type="match status" value="1"/>
</dbReference>